<gene>
    <name evidence="1" type="ORF">DW016_08425</name>
</gene>
<organism evidence="1 2">
    <name type="scientific">Sellimonas intestinalis</name>
    <dbReference type="NCBI Taxonomy" id="1653434"/>
    <lineage>
        <taxon>Bacteria</taxon>
        <taxon>Bacillati</taxon>
        <taxon>Bacillota</taxon>
        <taxon>Clostridia</taxon>
        <taxon>Lachnospirales</taxon>
        <taxon>Lachnospiraceae</taxon>
        <taxon>Sellimonas</taxon>
    </lineage>
</organism>
<comment type="caution">
    <text evidence="1">The sequence shown here is derived from an EMBL/GenBank/DDBJ whole genome shotgun (WGS) entry which is preliminary data.</text>
</comment>
<dbReference type="EMBL" id="QVLX01000004">
    <property type="protein sequence ID" value="RGE86963.1"/>
    <property type="molecule type" value="Genomic_DNA"/>
</dbReference>
<evidence type="ECO:0000313" key="2">
    <source>
        <dbReference type="Proteomes" id="UP000261080"/>
    </source>
</evidence>
<keyword evidence="2" id="KW-1185">Reference proteome</keyword>
<evidence type="ECO:0000313" key="1">
    <source>
        <dbReference type="EMBL" id="RGE86963.1"/>
    </source>
</evidence>
<sequence>MIVYKLKFVGDGEFIIISPPILRRLIEKVKKSSEKELTVEFDHLFPRPYQEYLLNVINSNSDEPYFSYEYIPKVLLDQNDLFKIAEHQLEEMKIEDVNCFDTVRLLKKRGNVLEMNCSNSFWTACKNSEAVFQYSNPDPF</sequence>
<accession>A0A3E3K1M8</accession>
<name>A0A3E3K1M8_9FIRM</name>
<protein>
    <submittedName>
        <fullName evidence="1">Uncharacterized protein</fullName>
    </submittedName>
</protein>
<dbReference type="AlphaFoldDB" id="A0A3E3K1M8"/>
<dbReference type="Proteomes" id="UP000261080">
    <property type="component" value="Unassembled WGS sequence"/>
</dbReference>
<proteinExistence type="predicted"/>
<dbReference type="RefSeq" id="WP_117493521.1">
    <property type="nucleotide sequence ID" value="NZ_CBCTCK010000014.1"/>
</dbReference>
<reference evidence="1 2" key="1">
    <citation type="submission" date="2018-08" db="EMBL/GenBank/DDBJ databases">
        <title>A genome reference for cultivated species of the human gut microbiota.</title>
        <authorList>
            <person name="Zou Y."/>
            <person name="Xue W."/>
            <person name="Luo G."/>
        </authorList>
    </citation>
    <scope>NUCLEOTIDE SEQUENCE [LARGE SCALE GENOMIC DNA]</scope>
    <source>
        <strain evidence="1 2">AF37-2AT</strain>
    </source>
</reference>